<feature type="region of interest" description="Disordered" evidence="1">
    <location>
        <begin position="484"/>
        <end position="507"/>
    </location>
</feature>
<dbReference type="EMBL" id="BBTG02000022">
    <property type="protein sequence ID" value="GAO15935.1"/>
    <property type="molecule type" value="Genomic_DNA"/>
</dbReference>
<dbReference type="OrthoDB" id="5402392at2759"/>
<dbReference type="Proteomes" id="UP000027002">
    <property type="component" value="Chromosome 2"/>
</dbReference>
<sequence>MVSSSDAAISKLQTQLEPYIKPREQVNYIRRVLALELGSYTGDGPAQYPPPLSIESLQKITGPELKGAYRHYIEALRDHMSSRQSYDEAVHVMNNDSLVSTPRSRSVPSTLLEDHLSLLKLRKKRDSLLAVRSHLQRLSQTLDADQRSLNVEQILKHGGAQPSVPTAVINSFIIQQSSTEPSLQTRLCQLEKNGLKAKLQLRQEQRALSEARAKCTTKSELVSNGAKLQALNSTRDELINWIEMELCKASAEEEPDSGKHHEDQSCLPATPEQAEIESQLQQIQGKYKSYTAARNDLLALMSPSVQLSIPHLEPEEGPTKLGQRNKPPCRDYLLAPYIQALLLQYQQQKALIANKAHFSSVLAKKNKASCRVLDRLAQESQLLSAHPVKSSARRRSVIPEATLTGPSDRPDLTVRTYPWIFAVDVAKIGGLETVAERIEAGQVNLEQSMTAVQEMAVLLGVEDEMTEEKTDATELTTTIEERLENRREKLGRTSSPTKKTALSQTRGDPWATLHGNLGLIGHDDVP</sequence>
<dbReference type="AlphaFoldDB" id="A0A063BWY1"/>
<dbReference type="EMBL" id="CP072754">
    <property type="protein sequence ID" value="QUC18202.1"/>
    <property type="molecule type" value="Genomic_DNA"/>
</dbReference>
<reference evidence="3" key="3">
    <citation type="submission" date="2020-03" db="EMBL/GenBank/DDBJ databases">
        <title>A mixture of massive structural variations and highly conserved coding sequences in Ustilaginoidea virens genome.</title>
        <authorList>
            <person name="Zhang K."/>
            <person name="Zhao Z."/>
            <person name="Zhang Z."/>
            <person name="Li Y."/>
            <person name="Hsiang T."/>
            <person name="Sun W."/>
        </authorList>
    </citation>
    <scope>NUCLEOTIDE SEQUENCE</scope>
    <source>
        <strain evidence="3">UV-8b</strain>
    </source>
</reference>
<accession>A0A063BWY1</accession>
<evidence type="ECO:0000313" key="4">
    <source>
        <dbReference type="Proteomes" id="UP000027002"/>
    </source>
</evidence>
<name>A0A063BWY1_USTVR</name>
<evidence type="ECO:0000313" key="2">
    <source>
        <dbReference type="EMBL" id="GAO15935.1"/>
    </source>
</evidence>
<proteinExistence type="predicted"/>
<reference evidence="2" key="1">
    <citation type="journal article" date="2016" name="Genome Announc.">
        <title>Genome Sequence of Ustilaginoidea virens IPU010, a Rice Pathogenic Fungus Causing False Smut.</title>
        <authorList>
            <person name="Kumagai T."/>
            <person name="Ishii T."/>
            <person name="Terai G."/>
            <person name="Umemura M."/>
            <person name="Machida M."/>
            <person name="Asai K."/>
        </authorList>
    </citation>
    <scope>NUCLEOTIDE SEQUENCE [LARGE SCALE GENOMIC DNA]</scope>
    <source>
        <strain evidence="2">IPU010</strain>
    </source>
</reference>
<dbReference type="GeneID" id="66063221"/>
<dbReference type="RefSeq" id="XP_042995875.1">
    <property type="nucleotide sequence ID" value="XM_043139941.1"/>
</dbReference>
<evidence type="ECO:0000313" key="5">
    <source>
        <dbReference type="Proteomes" id="UP000054053"/>
    </source>
</evidence>
<protein>
    <submittedName>
        <fullName evidence="2">Uncharacterized protein</fullName>
    </submittedName>
</protein>
<keyword evidence="4" id="KW-1185">Reference proteome</keyword>
<dbReference type="KEGG" id="uvi:66063221"/>
<dbReference type="Proteomes" id="UP000054053">
    <property type="component" value="Unassembled WGS sequence"/>
</dbReference>
<gene>
    <name evidence="3" type="ORF">UV8b_02443</name>
    <name evidence="2" type="ORF">UVI_02039570</name>
</gene>
<evidence type="ECO:0000313" key="3">
    <source>
        <dbReference type="EMBL" id="QUC18202.1"/>
    </source>
</evidence>
<feature type="compositionally biased region" description="Polar residues" evidence="1">
    <location>
        <begin position="492"/>
        <end position="506"/>
    </location>
</feature>
<dbReference type="HOGENOM" id="CLU_036914_0_0_1"/>
<organism evidence="2 5">
    <name type="scientific">Ustilaginoidea virens</name>
    <name type="common">Rice false smut fungus</name>
    <name type="synonym">Villosiclava virens</name>
    <dbReference type="NCBI Taxonomy" id="1159556"/>
    <lineage>
        <taxon>Eukaryota</taxon>
        <taxon>Fungi</taxon>
        <taxon>Dikarya</taxon>
        <taxon>Ascomycota</taxon>
        <taxon>Pezizomycotina</taxon>
        <taxon>Sordariomycetes</taxon>
        <taxon>Hypocreomycetidae</taxon>
        <taxon>Hypocreales</taxon>
        <taxon>Clavicipitaceae</taxon>
        <taxon>Ustilaginoidea</taxon>
    </lineage>
</organism>
<evidence type="ECO:0000256" key="1">
    <source>
        <dbReference type="SAM" id="MobiDB-lite"/>
    </source>
</evidence>
<reference evidence="5" key="2">
    <citation type="journal article" date="2016" name="Genome Announc.">
        <title>Genome sequence of Ustilaginoidea virens IPU010, a rice pathogenic fungus causing false smut.</title>
        <authorList>
            <person name="Kumagai T."/>
            <person name="Ishii T."/>
            <person name="Terai G."/>
            <person name="Umemura M."/>
            <person name="Machida M."/>
            <person name="Asai K."/>
        </authorList>
    </citation>
    <scope>NUCLEOTIDE SEQUENCE [LARGE SCALE GENOMIC DNA]</scope>
    <source>
        <strain evidence="5">IPU010</strain>
    </source>
</reference>